<comment type="caution">
    <text evidence="2">The sequence shown here is derived from an EMBL/GenBank/DDBJ whole genome shotgun (WGS) entry which is preliminary data.</text>
</comment>
<dbReference type="SUPFAM" id="SSF64182">
    <property type="entry name" value="DHH phosphoesterases"/>
    <property type="match status" value="1"/>
</dbReference>
<gene>
    <name evidence="2" type="ORF">GYA55_04145</name>
</gene>
<evidence type="ECO:0000313" key="2">
    <source>
        <dbReference type="EMBL" id="NMC62337.1"/>
    </source>
</evidence>
<dbReference type="InterPro" id="IPR038763">
    <property type="entry name" value="DHH_sf"/>
</dbReference>
<evidence type="ECO:0000259" key="1">
    <source>
        <dbReference type="Pfam" id="PF01368"/>
    </source>
</evidence>
<dbReference type="GO" id="GO:0004527">
    <property type="term" value="F:exonuclease activity"/>
    <property type="evidence" value="ECO:0007669"/>
    <property type="project" value="UniProtKB-KW"/>
</dbReference>
<dbReference type="Gene3D" id="3.90.1640.30">
    <property type="match status" value="1"/>
</dbReference>
<dbReference type="PANTHER" id="PTHR30255:SF2">
    <property type="entry name" value="SINGLE-STRANDED-DNA-SPECIFIC EXONUCLEASE RECJ"/>
    <property type="match status" value="1"/>
</dbReference>
<dbReference type="PANTHER" id="PTHR30255">
    <property type="entry name" value="SINGLE-STRANDED-DNA-SPECIFIC EXONUCLEASE RECJ"/>
    <property type="match status" value="1"/>
</dbReference>
<dbReference type="Pfam" id="PF01368">
    <property type="entry name" value="DHH"/>
    <property type="match status" value="1"/>
</dbReference>
<reference evidence="2 3" key="1">
    <citation type="journal article" date="2020" name="Biotechnol. Biofuels">
        <title>New insights from the biogas microbiome by comprehensive genome-resolved metagenomics of nearly 1600 species originating from multiple anaerobic digesters.</title>
        <authorList>
            <person name="Campanaro S."/>
            <person name="Treu L."/>
            <person name="Rodriguez-R L.M."/>
            <person name="Kovalovszki A."/>
            <person name="Ziels R.M."/>
            <person name="Maus I."/>
            <person name="Zhu X."/>
            <person name="Kougias P.G."/>
            <person name="Basile A."/>
            <person name="Luo G."/>
            <person name="Schluter A."/>
            <person name="Konstantinidis K.T."/>
            <person name="Angelidaki I."/>
        </authorList>
    </citation>
    <scope>NUCLEOTIDE SEQUENCE [LARGE SCALE GENOMIC DNA]</scope>
    <source>
        <strain evidence="2">AS27yjCOA_65</strain>
    </source>
</reference>
<accession>A0A7X9IJP6</accession>
<sequence length="359" mass="38952">MNSIPSNSQNQGSSSTLRIAHKIIELRPQNEAEAEAISKEYGLSLIASRILSARGFKVGEELKNFLNPSLKEGIPDPAELKGLLDACVLIRDCWKAKDKVALACDFDVDGLSGCAQLSHFLKTIGMECLVLVPDRFADGYGLNKGIVKEAAARKCRLLISIDYGTSNKEELEFAHELGLKTIVIDHHHITRGDLPADVFINPHQEGCGFAGKVLSAAGLIWFLLIGLKKAISRASNLDVKEYLDLACLGTICDMVPLVGANRVIVSKGLELLRNTQRVGLKALKEVSGINNQVSCYDVGFALGPRINAAGRIVHGSMVIELLTTNDTQVAKKIAGDLNKLNVERQEVETSMKNKAVKLI</sequence>
<dbReference type="InterPro" id="IPR051673">
    <property type="entry name" value="SSDNA_exonuclease_RecJ"/>
</dbReference>
<dbReference type="AlphaFoldDB" id="A0A7X9IJP6"/>
<feature type="non-terminal residue" evidence="2">
    <location>
        <position position="359"/>
    </location>
</feature>
<dbReference type="Proteomes" id="UP000524246">
    <property type="component" value="Unassembled WGS sequence"/>
</dbReference>
<organism evidence="2 3">
    <name type="scientific">SAR324 cluster bacterium</name>
    <dbReference type="NCBI Taxonomy" id="2024889"/>
    <lineage>
        <taxon>Bacteria</taxon>
        <taxon>Deltaproteobacteria</taxon>
        <taxon>SAR324 cluster</taxon>
    </lineage>
</organism>
<dbReference type="InterPro" id="IPR001667">
    <property type="entry name" value="DDH_dom"/>
</dbReference>
<protein>
    <recommendedName>
        <fullName evidence="1">DDH domain-containing protein</fullName>
    </recommendedName>
</protein>
<feature type="domain" description="DDH" evidence="1">
    <location>
        <begin position="99"/>
        <end position="250"/>
    </location>
</feature>
<proteinExistence type="predicted"/>
<dbReference type="EMBL" id="JAAZON010000171">
    <property type="protein sequence ID" value="NMC62337.1"/>
    <property type="molecule type" value="Genomic_DNA"/>
</dbReference>
<evidence type="ECO:0000313" key="3">
    <source>
        <dbReference type="Proteomes" id="UP000524246"/>
    </source>
</evidence>
<name>A0A7X9IJP6_9DELT</name>